<dbReference type="InterPro" id="IPR047050">
    <property type="entry name" value="NGN"/>
</dbReference>
<evidence type="ECO:0000256" key="8">
    <source>
        <dbReference type="SAM" id="Coils"/>
    </source>
</evidence>
<evidence type="ECO:0000313" key="11">
    <source>
        <dbReference type="Proteomes" id="UP000253816"/>
    </source>
</evidence>
<dbReference type="RefSeq" id="WP_114544177.1">
    <property type="nucleotide sequence ID" value="NZ_QQBG01000009.1"/>
</dbReference>
<comment type="similarity">
    <text evidence="5 7">Belongs to the NusG family.</text>
</comment>
<protein>
    <recommendedName>
        <fullName evidence="5 6">Transcription termination/antitermination protein NusG</fullName>
    </recommendedName>
</protein>
<dbReference type="EMBL" id="QQBG01000009">
    <property type="protein sequence ID" value="RDB31700.1"/>
    <property type="molecule type" value="Genomic_DNA"/>
</dbReference>
<evidence type="ECO:0000256" key="1">
    <source>
        <dbReference type="ARBA" id="ARBA00022472"/>
    </source>
</evidence>
<dbReference type="Gene3D" id="3.30.70.940">
    <property type="entry name" value="NusG, N-terminal domain"/>
    <property type="match status" value="1"/>
</dbReference>
<dbReference type="AlphaFoldDB" id="A0A369KE17"/>
<dbReference type="InterPro" id="IPR001062">
    <property type="entry name" value="Transcrpt_antiterm_NusG"/>
</dbReference>
<dbReference type="CDD" id="cd09891">
    <property type="entry name" value="NGN_Bact_1"/>
    <property type="match status" value="1"/>
</dbReference>
<dbReference type="SUPFAM" id="SSF50104">
    <property type="entry name" value="Translation proteins SH3-like domain"/>
    <property type="match status" value="1"/>
</dbReference>
<dbReference type="SMART" id="SM00738">
    <property type="entry name" value="NGN"/>
    <property type="match status" value="1"/>
</dbReference>
<evidence type="ECO:0000256" key="3">
    <source>
        <dbReference type="ARBA" id="ARBA00023015"/>
    </source>
</evidence>
<keyword evidence="3 5" id="KW-0805">Transcription regulation</keyword>
<reference evidence="10 11" key="1">
    <citation type="submission" date="2018-07" db="EMBL/GenBank/DDBJ databases">
        <title>Comparative genomics of the Candidatus Parilichlamydiaceae reveals evidence of convergent evolution and genome reduction in the phylum Chlamydiae.</title>
        <authorList>
            <person name="Taylor-Brown A."/>
            <person name="Polkinghorne A."/>
        </authorList>
    </citation>
    <scope>NUCLEOTIDE SEQUENCE [LARGE SCALE GENOMIC DNA]</scope>
    <source>
        <strain evidence="10 11">Hat2</strain>
    </source>
</reference>
<dbReference type="InterPro" id="IPR014722">
    <property type="entry name" value="Rib_uL2_dom2"/>
</dbReference>
<dbReference type="NCBIfam" id="TIGR00922">
    <property type="entry name" value="nusG"/>
    <property type="match status" value="1"/>
</dbReference>
<dbReference type="CDD" id="cd06091">
    <property type="entry name" value="KOW_NusG"/>
    <property type="match status" value="1"/>
</dbReference>
<evidence type="ECO:0000313" key="10">
    <source>
        <dbReference type="EMBL" id="RDB31700.1"/>
    </source>
</evidence>
<dbReference type="GO" id="GO:0031564">
    <property type="term" value="P:transcription antitermination"/>
    <property type="evidence" value="ECO:0007669"/>
    <property type="project" value="UniProtKB-UniRule"/>
</dbReference>
<dbReference type="InterPro" id="IPR006645">
    <property type="entry name" value="NGN-like_dom"/>
</dbReference>
<dbReference type="HAMAP" id="MF_00948">
    <property type="entry name" value="NusG"/>
    <property type="match status" value="1"/>
</dbReference>
<keyword evidence="2 5" id="KW-0889">Transcription antitermination</keyword>
<evidence type="ECO:0000256" key="2">
    <source>
        <dbReference type="ARBA" id="ARBA00022814"/>
    </source>
</evidence>
<evidence type="ECO:0000256" key="5">
    <source>
        <dbReference type="HAMAP-Rule" id="MF_00948"/>
    </source>
</evidence>
<dbReference type="GO" id="GO:0005829">
    <property type="term" value="C:cytosol"/>
    <property type="evidence" value="ECO:0007669"/>
    <property type="project" value="TreeGrafter"/>
</dbReference>
<gene>
    <name evidence="5" type="primary">nusG</name>
    <name evidence="10" type="ORF">HAT2_00209</name>
</gene>
<keyword evidence="4 5" id="KW-0804">Transcription</keyword>
<dbReference type="InterPro" id="IPR036735">
    <property type="entry name" value="NGN_dom_sf"/>
</dbReference>
<dbReference type="Proteomes" id="UP000253816">
    <property type="component" value="Unassembled WGS sequence"/>
</dbReference>
<accession>A0A369KE17</accession>
<dbReference type="PANTHER" id="PTHR30265:SF2">
    <property type="entry name" value="TRANSCRIPTION TERMINATION_ANTITERMINATION PROTEIN NUSG"/>
    <property type="match status" value="1"/>
</dbReference>
<evidence type="ECO:0000256" key="6">
    <source>
        <dbReference type="NCBIfam" id="TIGR00922"/>
    </source>
</evidence>
<keyword evidence="1 5" id="KW-0806">Transcription termination</keyword>
<feature type="domain" description="NusG-like N-terminal" evidence="9">
    <location>
        <begin position="4"/>
        <end position="107"/>
    </location>
</feature>
<comment type="function">
    <text evidence="5 7">Participates in transcription elongation, termination and antitermination.</text>
</comment>
<dbReference type="Gene3D" id="2.30.30.30">
    <property type="match status" value="1"/>
</dbReference>
<keyword evidence="8" id="KW-0175">Coiled coil</keyword>
<dbReference type="SUPFAM" id="SSF82679">
    <property type="entry name" value="N-utilization substance G protein NusG, N-terminal domain"/>
    <property type="match status" value="1"/>
</dbReference>
<dbReference type="PANTHER" id="PTHR30265">
    <property type="entry name" value="RHO-INTERACTING TRANSCRIPTION TERMINATION FACTOR NUSG"/>
    <property type="match status" value="1"/>
</dbReference>
<comment type="caution">
    <text evidence="10">The sequence shown here is derived from an EMBL/GenBank/DDBJ whole genome shotgun (WGS) entry which is preliminary data.</text>
</comment>
<dbReference type="InterPro" id="IPR008991">
    <property type="entry name" value="Translation_prot_SH3-like_sf"/>
</dbReference>
<dbReference type="InterPro" id="IPR043425">
    <property type="entry name" value="NusG-like"/>
</dbReference>
<sequence>MLCYVVRVLSGREKKVKRAIEESCSAYGLSGQISEVILPVEQVAEVRRGKQRVSEKRIWPGYLLVRMEMNQETWSYIKSVEGVIEFLGGEQPVPLAEDEVETLRQDLKKKKEKISQKHRVSVGDRVKIVEGVFVNFVGTVTEVCGEKGRLSVALAIFGRTTTVDDLEFWQVEEVSDEQDIECHS</sequence>
<dbReference type="PRINTS" id="PR00338">
    <property type="entry name" value="NUSGTNSCPFCT"/>
</dbReference>
<dbReference type="GO" id="GO:0006353">
    <property type="term" value="P:DNA-templated transcription termination"/>
    <property type="evidence" value="ECO:0007669"/>
    <property type="project" value="UniProtKB-UniRule"/>
</dbReference>
<dbReference type="OrthoDB" id="9809075at2"/>
<proteinExistence type="inferred from homology"/>
<evidence type="ECO:0000259" key="9">
    <source>
        <dbReference type="SMART" id="SM00738"/>
    </source>
</evidence>
<keyword evidence="11" id="KW-1185">Reference proteome</keyword>
<organism evidence="10 11">
    <name type="scientific">Candidatus Similichlamydia laticola</name>
    <dbReference type="NCBI Taxonomy" id="2170265"/>
    <lineage>
        <taxon>Bacteria</taxon>
        <taxon>Pseudomonadati</taxon>
        <taxon>Chlamydiota</taxon>
        <taxon>Chlamydiia</taxon>
        <taxon>Parachlamydiales</taxon>
        <taxon>Candidatus Parilichlamydiaceae</taxon>
        <taxon>Candidatus Similichlamydia</taxon>
    </lineage>
</organism>
<dbReference type="Pfam" id="PF02357">
    <property type="entry name" value="NusG"/>
    <property type="match status" value="1"/>
</dbReference>
<dbReference type="GO" id="GO:0032784">
    <property type="term" value="P:regulation of DNA-templated transcription elongation"/>
    <property type="evidence" value="ECO:0007669"/>
    <property type="project" value="InterPro"/>
</dbReference>
<feature type="coiled-coil region" evidence="8">
    <location>
        <begin position="93"/>
        <end position="120"/>
    </location>
</feature>
<evidence type="ECO:0000256" key="4">
    <source>
        <dbReference type="ARBA" id="ARBA00023163"/>
    </source>
</evidence>
<name>A0A369KE17_9BACT</name>
<evidence type="ECO:0000256" key="7">
    <source>
        <dbReference type="RuleBase" id="RU000538"/>
    </source>
</evidence>
<dbReference type="GO" id="GO:0006354">
    <property type="term" value="P:DNA-templated transcription elongation"/>
    <property type="evidence" value="ECO:0007669"/>
    <property type="project" value="UniProtKB-UniRule"/>
</dbReference>